<feature type="non-terminal residue" evidence="1">
    <location>
        <position position="1"/>
    </location>
</feature>
<accession>X1AAS5</accession>
<evidence type="ECO:0000313" key="1">
    <source>
        <dbReference type="EMBL" id="GAG57241.1"/>
    </source>
</evidence>
<reference evidence="1" key="1">
    <citation type="journal article" date="2014" name="Front. Microbiol.">
        <title>High frequency of phylogenetically diverse reductive dehalogenase-homologous genes in deep subseafloor sedimentary metagenomes.</title>
        <authorList>
            <person name="Kawai M."/>
            <person name="Futagami T."/>
            <person name="Toyoda A."/>
            <person name="Takaki Y."/>
            <person name="Nishi S."/>
            <person name="Hori S."/>
            <person name="Arai W."/>
            <person name="Tsubouchi T."/>
            <person name="Morono Y."/>
            <person name="Uchiyama I."/>
            <person name="Ito T."/>
            <person name="Fujiyama A."/>
            <person name="Inagaki F."/>
            <person name="Takami H."/>
        </authorList>
    </citation>
    <scope>NUCLEOTIDE SEQUENCE</scope>
    <source>
        <strain evidence="1">Expedition CK06-06</strain>
    </source>
</reference>
<protein>
    <submittedName>
        <fullName evidence="1">Uncharacterized protein</fullName>
    </submittedName>
</protein>
<gene>
    <name evidence="1" type="ORF">S01H4_19554</name>
</gene>
<dbReference type="EMBL" id="BART01008725">
    <property type="protein sequence ID" value="GAG57241.1"/>
    <property type="molecule type" value="Genomic_DNA"/>
</dbReference>
<dbReference type="AlphaFoldDB" id="X1AAS5"/>
<organism evidence="1">
    <name type="scientific">marine sediment metagenome</name>
    <dbReference type="NCBI Taxonomy" id="412755"/>
    <lineage>
        <taxon>unclassified sequences</taxon>
        <taxon>metagenomes</taxon>
        <taxon>ecological metagenomes</taxon>
    </lineage>
</organism>
<sequence>FAIQCSSNTKNTIEEKLNCLGTGCEFNRDGTLEREPALCSIVNGILDCTTLGRPS</sequence>
<proteinExistence type="predicted"/>
<comment type="caution">
    <text evidence="1">The sequence shown here is derived from an EMBL/GenBank/DDBJ whole genome shotgun (WGS) entry which is preliminary data.</text>
</comment>
<name>X1AAS5_9ZZZZ</name>